<organism evidence="2 3">
    <name type="scientific">Willisornis vidua</name>
    <name type="common">Xingu scale-backed antbird</name>
    <dbReference type="NCBI Taxonomy" id="1566151"/>
    <lineage>
        <taxon>Eukaryota</taxon>
        <taxon>Metazoa</taxon>
        <taxon>Chordata</taxon>
        <taxon>Craniata</taxon>
        <taxon>Vertebrata</taxon>
        <taxon>Euteleostomi</taxon>
        <taxon>Archelosauria</taxon>
        <taxon>Archosauria</taxon>
        <taxon>Dinosauria</taxon>
        <taxon>Saurischia</taxon>
        <taxon>Theropoda</taxon>
        <taxon>Coelurosauria</taxon>
        <taxon>Aves</taxon>
        <taxon>Neognathae</taxon>
        <taxon>Neoaves</taxon>
        <taxon>Telluraves</taxon>
        <taxon>Australaves</taxon>
        <taxon>Passeriformes</taxon>
        <taxon>Thamnophilidae</taxon>
        <taxon>Willisornis</taxon>
    </lineage>
</organism>
<reference evidence="2" key="1">
    <citation type="submission" date="2019-10" db="EMBL/GenBank/DDBJ databases">
        <authorList>
            <person name="Soares A.E.R."/>
            <person name="Aleixo A."/>
            <person name="Schneider P."/>
            <person name="Miyaki C.Y."/>
            <person name="Schneider M.P."/>
            <person name="Mello C."/>
            <person name="Vasconcelos A.T.R."/>
        </authorList>
    </citation>
    <scope>NUCLEOTIDE SEQUENCE</scope>
    <source>
        <tissue evidence="2">Muscle</tissue>
    </source>
</reference>
<protein>
    <submittedName>
        <fullName evidence="2">Uncharacterized protein</fullName>
    </submittedName>
</protein>
<name>A0ABQ9DVS1_9PASS</name>
<dbReference type="EMBL" id="WHWB01000817">
    <property type="protein sequence ID" value="KAJ7428994.1"/>
    <property type="molecule type" value="Genomic_DNA"/>
</dbReference>
<evidence type="ECO:0000313" key="3">
    <source>
        <dbReference type="Proteomes" id="UP001145742"/>
    </source>
</evidence>
<sequence>MFRVWRVPLLCRARAGTARRWGRSAASEAAAESREDSRYRDTVLLPRSRFPAQLPGRLQPETELEMQQVRPGRAGPRCM</sequence>
<gene>
    <name evidence="2" type="ORF">WISP_00034</name>
</gene>
<evidence type="ECO:0000256" key="1">
    <source>
        <dbReference type="SAM" id="MobiDB-lite"/>
    </source>
</evidence>
<evidence type="ECO:0000313" key="2">
    <source>
        <dbReference type="EMBL" id="KAJ7428994.1"/>
    </source>
</evidence>
<proteinExistence type="predicted"/>
<comment type="caution">
    <text evidence="2">The sequence shown here is derived from an EMBL/GenBank/DDBJ whole genome shotgun (WGS) entry which is preliminary data.</text>
</comment>
<keyword evidence="3" id="KW-1185">Reference proteome</keyword>
<dbReference type="Proteomes" id="UP001145742">
    <property type="component" value="Unassembled WGS sequence"/>
</dbReference>
<accession>A0ABQ9DVS1</accession>
<feature type="region of interest" description="Disordered" evidence="1">
    <location>
        <begin position="58"/>
        <end position="79"/>
    </location>
</feature>